<gene>
    <name evidence="3" type="ORF">Cvel_6166</name>
</gene>
<dbReference type="EMBL" id="CDMZ01002190">
    <property type="protein sequence ID" value="CEM41205.1"/>
    <property type="molecule type" value="Genomic_DNA"/>
</dbReference>
<dbReference type="InterPro" id="IPR012340">
    <property type="entry name" value="NA-bd_OB-fold"/>
</dbReference>
<sequence length="133" mass="14473">MFAVCAVRPGRKFPSLVRTLINNPAPAGPCRRKELGVVKKFHRHKGFGFIAPVSGGPDVFVHYSDIAATSASVEAVKAQNSRSGAAIRKTQWKGDAGRASWMLLPGERVQFELEWDSVAMRPSARLVEVLVGD</sequence>
<name>A0A0G4HBM0_9ALVE</name>
<dbReference type="AlphaFoldDB" id="A0A0G4HBM0"/>
<dbReference type="InterPro" id="IPR052069">
    <property type="entry name" value="Ca-reg_mRNA-binding_domain"/>
</dbReference>
<dbReference type="GO" id="GO:0043488">
    <property type="term" value="P:regulation of mRNA stability"/>
    <property type="evidence" value="ECO:0007669"/>
    <property type="project" value="TreeGrafter"/>
</dbReference>
<dbReference type="PROSITE" id="PS00352">
    <property type="entry name" value="CSD_1"/>
    <property type="match status" value="1"/>
</dbReference>
<dbReference type="InterPro" id="IPR019844">
    <property type="entry name" value="CSD_CS"/>
</dbReference>
<feature type="domain" description="CSD" evidence="2">
    <location>
        <begin position="33"/>
        <end position="129"/>
    </location>
</feature>
<dbReference type="PROSITE" id="PS51857">
    <property type="entry name" value="CSD_2"/>
    <property type="match status" value="1"/>
</dbReference>
<protein>
    <recommendedName>
        <fullName evidence="2">CSD domain-containing protein</fullName>
    </recommendedName>
</protein>
<organism evidence="3">
    <name type="scientific">Chromera velia CCMP2878</name>
    <dbReference type="NCBI Taxonomy" id="1169474"/>
    <lineage>
        <taxon>Eukaryota</taxon>
        <taxon>Sar</taxon>
        <taxon>Alveolata</taxon>
        <taxon>Colpodellida</taxon>
        <taxon>Chromeraceae</taxon>
        <taxon>Chromera</taxon>
    </lineage>
</organism>
<dbReference type="InterPro" id="IPR011129">
    <property type="entry name" value="CSD"/>
</dbReference>
<evidence type="ECO:0000313" key="3">
    <source>
        <dbReference type="EMBL" id="CEM41205.1"/>
    </source>
</evidence>
<dbReference type="GO" id="GO:0003730">
    <property type="term" value="F:mRNA 3'-UTR binding"/>
    <property type="evidence" value="ECO:0007669"/>
    <property type="project" value="TreeGrafter"/>
</dbReference>
<proteinExistence type="predicted"/>
<dbReference type="VEuPathDB" id="CryptoDB:Cvel_6166"/>
<dbReference type="GO" id="GO:0005737">
    <property type="term" value="C:cytoplasm"/>
    <property type="evidence" value="ECO:0007669"/>
    <property type="project" value="TreeGrafter"/>
</dbReference>
<evidence type="ECO:0000256" key="1">
    <source>
        <dbReference type="ARBA" id="ARBA00022553"/>
    </source>
</evidence>
<dbReference type="SMART" id="SM00357">
    <property type="entry name" value="CSP"/>
    <property type="match status" value="1"/>
</dbReference>
<dbReference type="Gene3D" id="2.40.50.140">
    <property type="entry name" value="Nucleic acid-binding proteins"/>
    <property type="match status" value="1"/>
</dbReference>
<dbReference type="PANTHER" id="PTHR12962:SF1">
    <property type="entry name" value="COLD SHOCK DOMAIN-CONTAINING PROTEIN CG9705"/>
    <property type="match status" value="1"/>
</dbReference>
<dbReference type="PANTHER" id="PTHR12962">
    <property type="entry name" value="CALCIUM-REGULATED HEAT STABLE PROTEIN CRHSP-24-RELATED"/>
    <property type="match status" value="1"/>
</dbReference>
<dbReference type="SUPFAM" id="SSF50249">
    <property type="entry name" value="Nucleic acid-binding proteins"/>
    <property type="match status" value="1"/>
</dbReference>
<evidence type="ECO:0000259" key="2">
    <source>
        <dbReference type="PROSITE" id="PS51857"/>
    </source>
</evidence>
<dbReference type="CDD" id="cd04458">
    <property type="entry name" value="CSP_CDS"/>
    <property type="match status" value="1"/>
</dbReference>
<dbReference type="Pfam" id="PF00313">
    <property type="entry name" value="CSD"/>
    <property type="match status" value="1"/>
</dbReference>
<keyword evidence="1" id="KW-0597">Phosphoprotein</keyword>
<accession>A0A0G4HBM0</accession>
<dbReference type="PhylomeDB" id="A0A0G4HBM0"/>
<dbReference type="InterPro" id="IPR002059">
    <property type="entry name" value="CSP_DNA-bd"/>
</dbReference>
<reference evidence="3" key="1">
    <citation type="submission" date="2014-11" db="EMBL/GenBank/DDBJ databases">
        <authorList>
            <person name="Otto D Thomas"/>
            <person name="Naeem Raeece"/>
        </authorList>
    </citation>
    <scope>NUCLEOTIDE SEQUENCE</scope>
</reference>